<sequence>MITRSMAKKAELEAIFKNKCPFMYEKGKLIPLDELKEKIFF</sequence>
<organism evidence="1">
    <name type="scientific">viral metagenome</name>
    <dbReference type="NCBI Taxonomy" id="1070528"/>
    <lineage>
        <taxon>unclassified sequences</taxon>
        <taxon>metagenomes</taxon>
        <taxon>organismal metagenomes</taxon>
    </lineage>
</organism>
<evidence type="ECO:0000313" key="1">
    <source>
        <dbReference type="EMBL" id="QHU20279.1"/>
    </source>
</evidence>
<protein>
    <submittedName>
        <fullName evidence="1">Uncharacterized protein</fullName>
    </submittedName>
</protein>
<dbReference type="AlphaFoldDB" id="A0A6C0KRQ0"/>
<accession>A0A6C0KRQ0</accession>
<reference evidence="1" key="1">
    <citation type="journal article" date="2020" name="Nature">
        <title>Giant virus diversity and host interactions through global metagenomics.</title>
        <authorList>
            <person name="Schulz F."/>
            <person name="Roux S."/>
            <person name="Paez-Espino D."/>
            <person name="Jungbluth S."/>
            <person name="Walsh D.A."/>
            <person name="Denef V.J."/>
            <person name="McMahon K.D."/>
            <person name="Konstantinidis K.T."/>
            <person name="Eloe-Fadrosh E.A."/>
            <person name="Kyrpides N.C."/>
            <person name="Woyke T."/>
        </authorList>
    </citation>
    <scope>NUCLEOTIDE SEQUENCE</scope>
    <source>
        <strain evidence="1">GVMAG-S-3300013014-136</strain>
    </source>
</reference>
<proteinExistence type="predicted"/>
<name>A0A6C0KRQ0_9ZZZZ</name>
<dbReference type="EMBL" id="MN740966">
    <property type="protein sequence ID" value="QHU20279.1"/>
    <property type="molecule type" value="Genomic_DNA"/>
</dbReference>